<dbReference type="Proteomes" id="UP000676409">
    <property type="component" value="Chromosome"/>
</dbReference>
<name>A0A975G4E0_9CAUL</name>
<dbReference type="InterPro" id="IPR001206">
    <property type="entry name" value="Diacylglycerol_kinase_cat_dom"/>
</dbReference>
<reference evidence="2" key="1">
    <citation type="submission" date="2021-04" db="EMBL/GenBank/DDBJ databases">
        <title>The complete genome sequence of Caulobacter sp. S6.</title>
        <authorList>
            <person name="Tang Y."/>
            <person name="Ouyang W."/>
            <person name="Liu Q."/>
            <person name="Huang B."/>
            <person name="Guo Z."/>
            <person name="Lei P."/>
        </authorList>
    </citation>
    <scope>NUCLEOTIDE SEQUENCE</scope>
    <source>
        <strain evidence="2">S6</strain>
    </source>
</reference>
<feature type="domain" description="DAGKc" evidence="1">
    <location>
        <begin position="1"/>
        <end position="128"/>
    </location>
</feature>
<evidence type="ECO:0000313" key="3">
    <source>
        <dbReference type="Proteomes" id="UP000676409"/>
    </source>
</evidence>
<keyword evidence="2" id="KW-0418">Kinase</keyword>
<dbReference type="InterPro" id="IPR016064">
    <property type="entry name" value="NAD/diacylglycerol_kinase_sf"/>
</dbReference>
<dbReference type="AlphaFoldDB" id="A0A975G4E0"/>
<evidence type="ECO:0000313" key="2">
    <source>
        <dbReference type="EMBL" id="QUD90920.1"/>
    </source>
</evidence>
<organism evidence="2 3">
    <name type="scientific">Phenylobacterium montanum</name>
    <dbReference type="NCBI Taxonomy" id="2823693"/>
    <lineage>
        <taxon>Bacteria</taxon>
        <taxon>Pseudomonadati</taxon>
        <taxon>Pseudomonadota</taxon>
        <taxon>Alphaproteobacteria</taxon>
        <taxon>Caulobacterales</taxon>
        <taxon>Caulobacteraceae</taxon>
        <taxon>Phenylobacterium</taxon>
    </lineage>
</organism>
<dbReference type="GO" id="GO:0016301">
    <property type="term" value="F:kinase activity"/>
    <property type="evidence" value="ECO:0007669"/>
    <property type="project" value="UniProtKB-KW"/>
</dbReference>
<proteinExistence type="predicted"/>
<dbReference type="PROSITE" id="PS50146">
    <property type="entry name" value="DAGK"/>
    <property type="match status" value="1"/>
</dbReference>
<dbReference type="Gene3D" id="3.40.50.10330">
    <property type="entry name" value="Probable inorganic polyphosphate/atp-NAD kinase, domain 1"/>
    <property type="match status" value="1"/>
</dbReference>
<protein>
    <submittedName>
        <fullName evidence="2">NAD(+)/NADH kinase</fullName>
    </submittedName>
</protein>
<keyword evidence="2" id="KW-0808">Transferase</keyword>
<dbReference type="KEGG" id="caul:KCG34_25180"/>
<keyword evidence="3" id="KW-1185">Reference proteome</keyword>
<sequence length="293" mass="31033">MRRVEVVVNPSSGGVDAETPAHIEALLAEFGLDGHVTALDPGAFEQGLQAAIDAGPDLLVTLAGDGTANRAAALCGPDGPVLAPLPGGTMNLLPRALYGRRAWPEALAAALSEGEVQVVSGGEVGGHPFHCAAILGTPALWAPAREAVRSGDLAQAWRRAAFALREAFARHLHFRIGEGHGHRAVALGLICPLVSRASTEDAALEAAVLDLQNATDVFRLGLYDIFSDWRHDPAVTVWPCVHGRAWARDPIPCLIDGEMVRLGRSAEITFRPRSFRALVPPPEPEAQQPEPEP</sequence>
<dbReference type="Gene3D" id="2.60.200.40">
    <property type="match status" value="1"/>
</dbReference>
<gene>
    <name evidence="2" type="ORF">KCG34_25180</name>
</gene>
<evidence type="ECO:0000259" key="1">
    <source>
        <dbReference type="PROSITE" id="PS50146"/>
    </source>
</evidence>
<dbReference type="Pfam" id="PF00781">
    <property type="entry name" value="DAGK_cat"/>
    <property type="match status" value="1"/>
</dbReference>
<dbReference type="InterPro" id="IPR017438">
    <property type="entry name" value="ATP-NAD_kinase_N"/>
</dbReference>
<dbReference type="EMBL" id="CP073078">
    <property type="protein sequence ID" value="QUD90920.1"/>
    <property type="molecule type" value="Genomic_DNA"/>
</dbReference>
<dbReference type="SUPFAM" id="SSF111331">
    <property type="entry name" value="NAD kinase/diacylglycerol kinase-like"/>
    <property type="match status" value="1"/>
</dbReference>
<accession>A0A975G4E0</accession>